<protein>
    <submittedName>
        <fullName evidence="1">Uncharacterized protein</fullName>
    </submittedName>
</protein>
<evidence type="ECO:0000313" key="1">
    <source>
        <dbReference type="EMBL" id="KIL57732.1"/>
    </source>
</evidence>
<dbReference type="AlphaFoldDB" id="A0A0C2W952"/>
<sequence>MYCPPFFLVRVSSVIDLHYTVARIRTATSLRGLTCVLVIENDDAMLHTELDKPKICKKKSHCNFFNRWKMEISVTEHRCYLKSAQVLAG</sequence>
<reference evidence="1 2" key="1">
    <citation type="submission" date="2014-04" db="EMBL/GenBank/DDBJ databases">
        <title>Evolutionary Origins and Diversification of the Mycorrhizal Mutualists.</title>
        <authorList>
            <consortium name="DOE Joint Genome Institute"/>
            <consortium name="Mycorrhizal Genomics Consortium"/>
            <person name="Kohler A."/>
            <person name="Kuo A."/>
            <person name="Nagy L.G."/>
            <person name="Floudas D."/>
            <person name="Copeland A."/>
            <person name="Barry K.W."/>
            <person name="Cichocki N."/>
            <person name="Veneault-Fourrey C."/>
            <person name="LaButti K."/>
            <person name="Lindquist E.A."/>
            <person name="Lipzen A."/>
            <person name="Lundell T."/>
            <person name="Morin E."/>
            <person name="Murat C."/>
            <person name="Riley R."/>
            <person name="Ohm R."/>
            <person name="Sun H."/>
            <person name="Tunlid A."/>
            <person name="Henrissat B."/>
            <person name="Grigoriev I.V."/>
            <person name="Hibbett D.S."/>
            <person name="Martin F."/>
        </authorList>
    </citation>
    <scope>NUCLEOTIDE SEQUENCE [LARGE SCALE GENOMIC DNA]</scope>
    <source>
        <strain evidence="1 2">Koide BX008</strain>
    </source>
</reference>
<gene>
    <name evidence="1" type="ORF">M378DRAFT_362725</name>
</gene>
<proteinExistence type="predicted"/>
<dbReference type="EMBL" id="KN818359">
    <property type="protein sequence ID" value="KIL57732.1"/>
    <property type="molecule type" value="Genomic_DNA"/>
</dbReference>
<keyword evidence="2" id="KW-1185">Reference proteome</keyword>
<dbReference type="HOGENOM" id="CLU_2454225_0_0_1"/>
<name>A0A0C2W952_AMAMK</name>
<evidence type="ECO:0000313" key="2">
    <source>
        <dbReference type="Proteomes" id="UP000054549"/>
    </source>
</evidence>
<dbReference type="Proteomes" id="UP000054549">
    <property type="component" value="Unassembled WGS sequence"/>
</dbReference>
<accession>A0A0C2W952</accession>
<organism evidence="1 2">
    <name type="scientific">Amanita muscaria (strain Koide BX008)</name>
    <dbReference type="NCBI Taxonomy" id="946122"/>
    <lineage>
        <taxon>Eukaryota</taxon>
        <taxon>Fungi</taxon>
        <taxon>Dikarya</taxon>
        <taxon>Basidiomycota</taxon>
        <taxon>Agaricomycotina</taxon>
        <taxon>Agaricomycetes</taxon>
        <taxon>Agaricomycetidae</taxon>
        <taxon>Agaricales</taxon>
        <taxon>Pluteineae</taxon>
        <taxon>Amanitaceae</taxon>
        <taxon>Amanita</taxon>
    </lineage>
</organism>
<dbReference type="InParanoid" id="A0A0C2W952"/>